<evidence type="ECO:0000256" key="1">
    <source>
        <dbReference type="SAM" id="MobiDB-lite"/>
    </source>
</evidence>
<dbReference type="SUPFAM" id="SSF52540">
    <property type="entry name" value="P-loop containing nucleoside triphosphate hydrolases"/>
    <property type="match status" value="1"/>
</dbReference>
<feature type="region of interest" description="Disordered" evidence="1">
    <location>
        <begin position="664"/>
        <end position="849"/>
    </location>
</feature>
<dbReference type="GeneID" id="91546262"/>
<feature type="compositionally biased region" description="Polar residues" evidence="1">
    <location>
        <begin position="718"/>
        <end position="732"/>
    </location>
</feature>
<feature type="region of interest" description="Disordered" evidence="1">
    <location>
        <begin position="1"/>
        <end position="35"/>
    </location>
</feature>
<keyword evidence="3" id="KW-1185">Reference proteome</keyword>
<feature type="region of interest" description="Disordered" evidence="1">
    <location>
        <begin position="54"/>
        <end position="98"/>
    </location>
</feature>
<feature type="compositionally biased region" description="Low complexity" evidence="1">
    <location>
        <begin position="747"/>
        <end position="773"/>
    </location>
</feature>
<keyword evidence="2" id="KW-0547">Nucleotide-binding</keyword>
<reference evidence="2 3" key="1">
    <citation type="submission" date="2022-10" db="EMBL/GenBank/DDBJ databases">
        <title>The complete genomes of actinobacterial strains from the NBC collection.</title>
        <authorList>
            <person name="Joergensen T.S."/>
            <person name="Alvarez Arevalo M."/>
            <person name="Sterndorff E.B."/>
            <person name="Faurdal D."/>
            <person name="Vuksanovic O."/>
            <person name="Mourched A.-S."/>
            <person name="Charusanti P."/>
            <person name="Shaw S."/>
            <person name="Blin K."/>
            <person name="Weber T."/>
        </authorList>
    </citation>
    <scope>NUCLEOTIDE SEQUENCE [LARGE SCALE GENOMIC DNA]</scope>
    <source>
        <strain evidence="2 3">NBC 01753</strain>
    </source>
</reference>
<gene>
    <name evidence="2" type="ORF">OIE73_26830</name>
</gene>
<organism evidence="2 3">
    <name type="scientific">Streptomyces hirsutus</name>
    <dbReference type="NCBI Taxonomy" id="35620"/>
    <lineage>
        <taxon>Bacteria</taxon>
        <taxon>Bacillati</taxon>
        <taxon>Actinomycetota</taxon>
        <taxon>Actinomycetes</taxon>
        <taxon>Kitasatosporales</taxon>
        <taxon>Streptomycetaceae</taxon>
        <taxon>Streptomyces</taxon>
    </lineage>
</organism>
<accession>A0ABZ1GS68</accession>
<dbReference type="Gene3D" id="3.40.50.300">
    <property type="entry name" value="P-loop containing nucleotide triphosphate hydrolases"/>
    <property type="match status" value="1"/>
</dbReference>
<feature type="compositionally biased region" description="Basic and acidic residues" evidence="1">
    <location>
        <begin position="69"/>
        <end position="84"/>
    </location>
</feature>
<protein>
    <submittedName>
        <fullName evidence="2">ATP-binding protein</fullName>
    </submittedName>
</protein>
<sequence>MDSNNPGPEEYGRDGDGHAPRQRPPRDPLASDFGPPALARAVQLVSGDFLLTVNPVDGSEIEPCPPAERPARPAKLTEAERAGADRAAQPPVPPGPAQPVLPLLAREGEREKLVRLLARGRSVLLTGPAGSGRTRLLDTVAEDCADLAPDGVVRLNGHRRSSDDLLYDLFYAVHGAPLHRPGRKELADCLREVGAVVVLDDLGFGGDALDELLDATPECAFLLGATPDVPAPSAGSGLEEITLEGLDRAAGLELLEHAAGRRLTEDESNWAGDLWFESEGLPLRFVQAGALLRQRDRLRVGTSAVDEFGVFEDTPPEDLPDGAVEGDEIPLPSLGEAAAPAPLLASRLSTSARATLRFAVALGGEFPHQAHLPALVGDTHADAALGELAACGLVSAAGSRYRLAAGVPAQLEAAGYTDDIEAQARTAAQHYAWWTGHPSVTPERVCAEADAVLAALGLLSPPTSVGGEGEPSTAVQLARSAAPAFAAGLHWSAWERALRAGAEAARHAGDVAEEAYFHHELGIHALCTGDLDRARAELEASIGLRGVLADKRGTVAGRRALALVADLSGIPMALLPTVGEEVPDAHYEESVSPPRGVPTAFPELQPPADVGLLVHRTEPVPRPVPAHKAGTGLKGLARRNLVAAGAGALLVAVLGTVVTLGATSENDAGTPSGDVGVNPSASQGVDDGSLGADPRADENGDTGDATSRPTDPGPDGTLGTSDDPTPTATESGEASDDPSGTKEPDDPTTGTEPTKPTDPPASSSKPPTSSKPAEPTDDPTEPTEEPTDPTTEPTVEPTDEEPPPPETSNSASGPAPSTPAETESQASSSASVPQSGDEGTPSGSGTTVI</sequence>
<feature type="compositionally biased region" description="Basic and acidic residues" evidence="1">
    <location>
        <begin position="10"/>
        <end position="19"/>
    </location>
</feature>
<dbReference type="RefSeq" id="WP_326754801.1">
    <property type="nucleotide sequence ID" value="NZ_CP109134.1"/>
</dbReference>
<dbReference type="EMBL" id="CP109134">
    <property type="protein sequence ID" value="WSD08992.1"/>
    <property type="molecule type" value="Genomic_DNA"/>
</dbReference>
<evidence type="ECO:0000313" key="2">
    <source>
        <dbReference type="EMBL" id="WSD08992.1"/>
    </source>
</evidence>
<evidence type="ECO:0000313" key="3">
    <source>
        <dbReference type="Proteomes" id="UP001335325"/>
    </source>
</evidence>
<keyword evidence="2" id="KW-0067">ATP-binding</keyword>
<proteinExistence type="predicted"/>
<dbReference type="GO" id="GO:0005524">
    <property type="term" value="F:ATP binding"/>
    <property type="evidence" value="ECO:0007669"/>
    <property type="project" value="UniProtKB-KW"/>
</dbReference>
<dbReference type="Proteomes" id="UP001335325">
    <property type="component" value="Chromosome"/>
</dbReference>
<name>A0ABZ1GS68_9ACTN</name>
<feature type="compositionally biased region" description="Acidic residues" evidence="1">
    <location>
        <begin position="775"/>
        <end position="787"/>
    </location>
</feature>
<dbReference type="InterPro" id="IPR027417">
    <property type="entry name" value="P-loop_NTPase"/>
</dbReference>
<feature type="compositionally biased region" description="Low complexity" evidence="1">
    <location>
        <begin position="818"/>
        <end position="835"/>
    </location>
</feature>